<reference evidence="1" key="1">
    <citation type="submission" date="2022-06" db="EMBL/GenBank/DDBJ databases">
        <title>Fusarium solani species complex genomes reveal bases of compartmentalisation and animal pathogenesis.</title>
        <authorList>
            <person name="Tsai I.J."/>
        </authorList>
    </citation>
    <scope>NUCLEOTIDE SEQUENCE</scope>
    <source>
        <strain evidence="1">Fu6.1</strain>
    </source>
</reference>
<name>A0ACC0QID9_9HYPO</name>
<gene>
    <name evidence="1" type="ORF">NCS57_01192000</name>
</gene>
<keyword evidence="2" id="KW-1185">Reference proteome</keyword>
<dbReference type="EMBL" id="CM046512">
    <property type="protein sequence ID" value="KAI8654466.1"/>
    <property type="molecule type" value="Genomic_DNA"/>
</dbReference>
<dbReference type="Proteomes" id="UP001065298">
    <property type="component" value="Chromosome 10"/>
</dbReference>
<evidence type="ECO:0000313" key="1">
    <source>
        <dbReference type="EMBL" id="KAI8654466.1"/>
    </source>
</evidence>
<sequence length="151" mass="16677">MATFLSEATRDFDAPIGRVWAIVAAYGSEALWMPNVAKATLDGFGVGSTRSLYIQNGPDGGESWDNEPVRELLVAASGDDHSLRWQVFNDYIGNNESYSGVRLESISEERTRMTWYGETDLPDGPDRQNLGAFLEGMYRGCMEAIAKKVEA</sequence>
<proteinExistence type="predicted"/>
<evidence type="ECO:0000313" key="2">
    <source>
        <dbReference type="Proteomes" id="UP001065298"/>
    </source>
</evidence>
<protein>
    <submittedName>
        <fullName evidence="1">Uncharacterized protein</fullName>
    </submittedName>
</protein>
<comment type="caution">
    <text evidence="1">The sequence shown here is derived from an EMBL/GenBank/DDBJ whole genome shotgun (WGS) entry which is preliminary data.</text>
</comment>
<accession>A0ACC0QID9</accession>
<organism evidence="1 2">
    <name type="scientific">Fusarium keratoplasticum</name>
    <dbReference type="NCBI Taxonomy" id="1328300"/>
    <lineage>
        <taxon>Eukaryota</taxon>
        <taxon>Fungi</taxon>
        <taxon>Dikarya</taxon>
        <taxon>Ascomycota</taxon>
        <taxon>Pezizomycotina</taxon>
        <taxon>Sordariomycetes</taxon>
        <taxon>Hypocreomycetidae</taxon>
        <taxon>Hypocreales</taxon>
        <taxon>Nectriaceae</taxon>
        <taxon>Fusarium</taxon>
        <taxon>Fusarium solani species complex</taxon>
    </lineage>
</organism>